<organism evidence="3">
    <name type="scientific">bioreactor metagenome</name>
    <dbReference type="NCBI Taxonomy" id="1076179"/>
    <lineage>
        <taxon>unclassified sequences</taxon>
        <taxon>metagenomes</taxon>
        <taxon>ecological metagenomes</taxon>
    </lineage>
</organism>
<proteinExistence type="predicted"/>
<keyword evidence="1" id="KW-0812">Transmembrane</keyword>
<feature type="domain" description="DUF1468" evidence="2">
    <location>
        <begin position="9"/>
        <end position="93"/>
    </location>
</feature>
<dbReference type="Pfam" id="PF07331">
    <property type="entry name" value="TctB"/>
    <property type="match status" value="1"/>
</dbReference>
<gene>
    <name evidence="3" type="ORF">SDC9_163735</name>
</gene>
<dbReference type="AlphaFoldDB" id="A0A645FPQ4"/>
<keyword evidence="1" id="KW-1133">Transmembrane helix</keyword>
<evidence type="ECO:0000313" key="3">
    <source>
        <dbReference type="EMBL" id="MPN16395.1"/>
    </source>
</evidence>
<comment type="caution">
    <text evidence="3">The sequence shown here is derived from an EMBL/GenBank/DDBJ whole genome shotgun (WGS) entry which is preliminary data.</text>
</comment>
<reference evidence="3" key="1">
    <citation type="submission" date="2019-08" db="EMBL/GenBank/DDBJ databases">
        <authorList>
            <person name="Kucharzyk K."/>
            <person name="Murdoch R.W."/>
            <person name="Higgins S."/>
            <person name="Loffler F."/>
        </authorList>
    </citation>
    <scope>NUCLEOTIDE SEQUENCE</scope>
</reference>
<keyword evidence="1" id="KW-0472">Membrane</keyword>
<protein>
    <recommendedName>
        <fullName evidence="2">DUF1468 domain-containing protein</fullName>
    </recommendedName>
</protein>
<sequence length="93" mass="10399">MLCISSVSKNNNPEITAEKVKSNFLKVFFTISIIGVYILAIPYIGYFVSTTIVLICLMLNFGVKNPVKIVALSVITTTAVYFIFFRLMMIPLP</sequence>
<evidence type="ECO:0000256" key="1">
    <source>
        <dbReference type="SAM" id="Phobius"/>
    </source>
</evidence>
<name>A0A645FPQ4_9ZZZZ</name>
<feature type="transmembrane region" description="Helical" evidence="1">
    <location>
        <begin position="27"/>
        <end position="57"/>
    </location>
</feature>
<feature type="transmembrane region" description="Helical" evidence="1">
    <location>
        <begin position="69"/>
        <end position="90"/>
    </location>
</feature>
<dbReference type="InterPro" id="IPR009936">
    <property type="entry name" value="DUF1468"/>
</dbReference>
<accession>A0A645FPQ4</accession>
<evidence type="ECO:0000259" key="2">
    <source>
        <dbReference type="Pfam" id="PF07331"/>
    </source>
</evidence>
<dbReference type="EMBL" id="VSSQ01063346">
    <property type="protein sequence ID" value="MPN16395.1"/>
    <property type="molecule type" value="Genomic_DNA"/>
</dbReference>